<dbReference type="Pfam" id="PF18962">
    <property type="entry name" value="Por_Secre_tail"/>
    <property type="match status" value="1"/>
</dbReference>
<feature type="domain" description="Glycoamylase-like" evidence="1">
    <location>
        <begin position="478"/>
        <end position="696"/>
    </location>
</feature>
<evidence type="ECO:0000313" key="5">
    <source>
        <dbReference type="Proteomes" id="UP000008461"/>
    </source>
</evidence>
<dbReference type="RefSeq" id="WP_013763569.1">
    <property type="nucleotide sequence ID" value="NC_015510.1"/>
</dbReference>
<feature type="domain" description="Secretion system C-terminal sorting" evidence="3">
    <location>
        <begin position="727"/>
        <end position="799"/>
    </location>
</feature>
<dbReference type="OrthoDB" id="5937621at2"/>
<feature type="domain" description="DUF3131" evidence="2">
    <location>
        <begin position="319"/>
        <end position="398"/>
    </location>
</feature>
<evidence type="ECO:0000259" key="2">
    <source>
        <dbReference type="Pfam" id="PF11329"/>
    </source>
</evidence>
<dbReference type="Proteomes" id="UP000008461">
    <property type="component" value="Chromosome"/>
</dbReference>
<dbReference type="Gene3D" id="1.50.10.140">
    <property type="match status" value="1"/>
</dbReference>
<reference evidence="4 5" key="1">
    <citation type="journal article" date="2011" name="Stand. Genomic Sci.">
        <title>Complete genome sequence of Haliscomenobacter hydrossis type strain (O).</title>
        <authorList>
            <consortium name="US DOE Joint Genome Institute (JGI-PGF)"/>
            <person name="Daligault H."/>
            <person name="Lapidus A."/>
            <person name="Zeytun A."/>
            <person name="Nolan M."/>
            <person name="Lucas S."/>
            <person name="Del Rio T.G."/>
            <person name="Tice H."/>
            <person name="Cheng J.F."/>
            <person name="Tapia R."/>
            <person name="Han C."/>
            <person name="Goodwin L."/>
            <person name="Pitluck S."/>
            <person name="Liolios K."/>
            <person name="Pagani I."/>
            <person name="Ivanova N."/>
            <person name="Huntemann M."/>
            <person name="Mavromatis K."/>
            <person name="Mikhailova N."/>
            <person name="Pati A."/>
            <person name="Chen A."/>
            <person name="Palaniappan K."/>
            <person name="Land M."/>
            <person name="Hauser L."/>
            <person name="Brambilla E.M."/>
            <person name="Rohde M."/>
            <person name="Verbarg S."/>
            <person name="Goker M."/>
            <person name="Bristow J."/>
            <person name="Eisen J.A."/>
            <person name="Markowitz V."/>
            <person name="Hugenholtz P."/>
            <person name="Kyrpides N.C."/>
            <person name="Klenk H.P."/>
            <person name="Woyke T."/>
        </authorList>
    </citation>
    <scope>NUCLEOTIDE SEQUENCE [LARGE SCALE GENOMIC DNA]</scope>
    <source>
        <strain evidence="5">ATCC 27775 / DSM 1100 / LMG 10767 / O</strain>
    </source>
</reference>
<dbReference type="AlphaFoldDB" id="F4KRM5"/>
<accession>F4KRM5</accession>
<dbReference type="InterPro" id="IPR021478">
    <property type="entry name" value="DUF3131"/>
</dbReference>
<organism evidence="4 5">
    <name type="scientific">Haliscomenobacter hydrossis (strain ATCC 27775 / DSM 1100 / LMG 10767 / O)</name>
    <dbReference type="NCBI Taxonomy" id="760192"/>
    <lineage>
        <taxon>Bacteria</taxon>
        <taxon>Pseudomonadati</taxon>
        <taxon>Bacteroidota</taxon>
        <taxon>Saprospiria</taxon>
        <taxon>Saprospirales</taxon>
        <taxon>Haliscomenobacteraceae</taxon>
        <taxon>Haliscomenobacter</taxon>
    </lineage>
</organism>
<dbReference type="EMBL" id="CP002691">
    <property type="protein sequence ID" value="AEE49014.1"/>
    <property type="molecule type" value="Genomic_DNA"/>
</dbReference>
<dbReference type="InterPro" id="IPR026444">
    <property type="entry name" value="Secre_tail"/>
</dbReference>
<dbReference type="Pfam" id="PF11329">
    <property type="entry name" value="DUF3131"/>
    <property type="match status" value="1"/>
</dbReference>
<dbReference type="KEGG" id="hhy:Halhy_1116"/>
<dbReference type="InterPro" id="IPR019282">
    <property type="entry name" value="Glycoamylase-like_cons_dom"/>
</dbReference>
<evidence type="ECO:0000313" key="4">
    <source>
        <dbReference type="EMBL" id="AEE49014.1"/>
    </source>
</evidence>
<name>F4KRM5_HALH1</name>
<keyword evidence="5" id="KW-1185">Reference proteome</keyword>
<dbReference type="Pfam" id="PF10091">
    <property type="entry name" value="Glycoamylase"/>
    <property type="match status" value="1"/>
</dbReference>
<dbReference type="Gene3D" id="2.60.120.430">
    <property type="entry name" value="Galactose-binding lectin"/>
    <property type="match status" value="1"/>
</dbReference>
<sequence length="807" mass="90380">MKYRYLHSLGLFFLFLLAFLPIQCQEVYFFNDSNNPGYYDTGLAFKSGNSFIEQAGGSGDKIPTDATAFQGRNSLRLRWNSRSGGDWSVLVIAPGFPFQDISNTDTLAFWAYAPNGLKQADWPNLFLEGAPGATKTRKYSLANYAPGLDAKVWTLIKMPTRVFFTDPNQTAINFKQIKAVIFGQNAADAQEHTLLIDEVRTYKASANTVLLRPEQFRAKGYDSHIELRWKNTGNLGGSAFRVYRSLDEGKTFSLIGQTGKNDSIYLDFVRPLGLNVKASYRITSTSGSGQESLPSAIASTASFPMSDDQLLDMVQEYTFRYFWDFAHPQSGLIRERNTSGDIVTIGGTGFGVMAILVAIKRGFISREQGRDRLLKMLSFLEKSDRFKGAFPHWMNGATGKTVPFSPRDDGGDLVETSFLFEGLLTAREYFSGAGTIEEQQLRDKITGLWEAIDWNWYRQYYQNFLYWHWSPTHQFAMNFPVRGWNEGMMVYLLAIASPTHGVPAGLYEKGWAGNSNYVNNNLYYSVLLPVGPPLGGPLFFAHYSFMGFDPRPVIDRYTNYFTQNRNHTLINRAYCIANPKGFKGYNENCWGLTASDDPVQGYLAHEPNAGPQDNGTIAPTAALGSFPYTPTESLAALKHFYREYGANLWGPMGFYDAFNPQLDWYADSYLAIDQGPIINMIENQRSGLLWQAFMSNQEILQALSKMGFSRDVSKVSSISAPKLQLVVHPNPVGNTLHLDFVQPNSETVKIDLADSAGRIVHRLLEPTRLSPGPQNKQFLLPALPAGAYFLQISSPTYKTAYPLVISQ</sequence>
<evidence type="ECO:0000259" key="1">
    <source>
        <dbReference type="Pfam" id="PF10091"/>
    </source>
</evidence>
<gene>
    <name evidence="4" type="ordered locus">Halhy_1116</name>
</gene>
<dbReference type="HOGENOM" id="CLU_023287_1_0_10"/>
<evidence type="ECO:0008006" key="6">
    <source>
        <dbReference type="Google" id="ProtNLM"/>
    </source>
</evidence>
<evidence type="ECO:0000259" key="3">
    <source>
        <dbReference type="Pfam" id="PF18962"/>
    </source>
</evidence>
<protein>
    <recommendedName>
        <fullName evidence="6">Glycoamylase-like domain-containing protein</fullName>
    </recommendedName>
</protein>
<proteinExistence type="predicted"/>
<reference key="2">
    <citation type="submission" date="2011-04" db="EMBL/GenBank/DDBJ databases">
        <title>Complete sequence of chromosome of Haliscomenobacter hydrossis DSM 1100.</title>
        <authorList>
            <consortium name="US DOE Joint Genome Institute (JGI-PGF)"/>
            <person name="Lucas S."/>
            <person name="Han J."/>
            <person name="Lapidus A."/>
            <person name="Bruce D."/>
            <person name="Goodwin L."/>
            <person name="Pitluck S."/>
            <person name="Peters L."/>
            <person name="Kyrpides N."/>
            <person name="Mavromatis K."/>
            <person name="Ivanova N."/>
            <person name="Ovchinnikova G."/>
            <person name="Pagani I."/>
            <person name="Daligault H."/>
            <person name="Detter J.C."/>
            <person name="Han C."/>
            <person name="Land M."/>
            <person name="Hauser L."/>
            <person name="Markowitz V."/>
            <person name="Cheng J.-F."/>
            <person name="Hugenholtz P."/>
            <person name="Woyke T."/>
            <person name="Wu D."/>
            <person name="Verbarg S."/>
            <person name="Frueling A."/>
            <person name="Brambilla E."/>
            <person name="Klenk H.-P."/>
            <person name="Eisen J.A."/>
        </authorList>
    </citation>
    <scope>NUCLEOTIDE SEQUENCE</scope>
    <source>
        <strain>DSM 1100</strain>
    </source>
</reference>
<dbReference type="NCBIfam" id="TIGR04183">
    <property type="entry name" value="Por_Secre_tail"/>
    <property type="match status" value="1"/>
</dbReference>
<dbReference type="eggNOG" id="COG5368">
    <property type="taxonomic scope" value="Bacteria"/>
</dbReference>
<dbReference type="STRING" id="760192.Halhy_1116"/>